<keyword evidence="4 6" id="KW-1133">Transmembrane helix</keyword>
<keyword evidence="5 6" id="KW-0472">Membrane</keyword>
<keyword evidence="2" id="KW-1003">Cell membrane</keyword>
<dbReference type="EMBL" id="CP016786">
    <property type="protein sequence ID" value="ASW42020.1"/>
    <property type="molecule type" value="Genomic_DNA"/>
</dbReference>
<evidence type="ECO:0000256" key="2">
    <source>
        <dbReference type="ARBA" id="ARBA00022475"/>
    </source>
</evidence>
<dbReference type="GO" id="GO:0005886">
    <property type="term" value="C:plasma membrane"/>
    <property type="evidence" value="ECO:0007669"/>
    <property type="project" value="UniProtKB-SubCell"/>
</dbReference>
<name>A0A343J912_9CLOT</name>
<gene>
    <name evidence="9" type="ORF">BEN51_00390</name>
</gene>
<feature type="transmembrane region" description="Helical" evidence="6">
    <location>
        <begin position="36"/>
        <end position="55"/>
    </location>
</feature>
<feature type="transmembrane region" description="Helical" evidence="6">
    <location>
        <begin position="301"/>
        <end position="322"/>
    </location>
</feature>
<feature type="domain" description="Na+/H+ antiporter NhaC-like C-terminal" evidence="8">
    <location>
        <begin position="203"/>
        <end position="536"/>
    </location>
</feature>
<evidence type="ECO:0000256" key="3">
    <source>
        <dbReference type="ARBA" id="ARBA00022692"/>
    </source>
</evidence>
<dbReference type="InterPro" id="IPR018461">
    <property type="entry name" value="Na/H_Antiport_NhaC-like_C"/>
</dbReference>
<feature type="transmembrane region" description="Helical" evidence="6">
    <location>
        <begin position="524"/>
        <end position="542"/>
    </location>
</feature>
<feature type="signal peptide" evidence="7">
    <location>
        <begin position="1"/>
        <end position="26"/>
    </location>
</feature>
<evidence type="ECO:0000259" key="8">
    <source>
        <dbReference type="Pfam" id="PF03553"/>
    </source>
</evidence>
<keyword evidence="3 6" id="KW-0812">Transmembrane</keyword>
<protein>
    <submittedName>
        <fullName evidence="9">Sodium:proton antiporter</fullName>
    </submittedName>
</protein>
<keyword evidence="10" id="KW-1185">Reference proteome</keyword>
<evidence type="ECO:0000313" key="9">
    <source>
        <dbReference type="EMBL" id="ASW42020.1"/>
    </source>
</evidence>
<dbReference type="Pfam" id="PF03553">
    <property type="entry name" value="Na_H_antiporter"/>
    <property type="match status" value="2"/>
</dbReference>
<dbReference type="RefSeq" id="WP_119864154.1">
    <property type="nucleotide sequence ID" value="NZ_CP016786.1"/>
</dbReference>
<evidence type="ECO:0000256" key="6">
    <source>
        <dbReference type="SAM" id="Phobius"/>
    </source>
</evidence>
<accession>A0A343J912</accession>
<dbReference type="PANTHER" id="PTHR43478">
    <property type="entry name" value="NA+/H+ ANTIPORTER-RELATED"/>
    <property type="match status" value="1"/>
</dbReference>
<dbReference type="AlphaFoldDB" id="A0A343J912"/>
<evidence type="ECO:0000256" key="7">
    <source>
        <dbReference type="SAM" id="SignalP"/>
    </source>
</evidence>
<feature type="transmembrane region" description="Helical" evidence="6">
    <location>
        <begin position="548"/>
        <end position="567"/>
    </location>
</feature>
<feature type="transmembrane region" description="Helical" evidence="6">
    <location>
        <begin position="186"/>
        <end position="209"/>
    </location>
</feature>
<sequence>MNNKKSIKLFLITTMISLLSTSVVFAEELDVSVRNADHYGILTLIPPILAILLAFITKNVVISLFIGALSGTFLVQLVDNSFMDAIIQAFLDFVSRALNSLADPWNAGIILQVLVIGGIIQLVAKMGGAKAVAEALAKKAKTARSTQLVTLLLGLAVFFDDYANSLIVGPIMKPVSDKMKISRERLAFIIDATAAPIAGLAIVSTWIGLEVGLINDAFVNGIGKEVDAFGVFLQTIPYRFYNILILIFIFITSILLKEFGPMYKAEVKARKRGDASKEEVALDSNLDNSDFEPKEGIKLSIWNAIIPIGTLIATALICFYFSGYSSIMAGENDALKEFMNNSPLSLKGIQEAFSASDASVALFQSALISSIVTIVLGVIKKIFTISEAIDVWIDGMKPLLITGVILLLAWSLSSVIKDLGTAKYLVSLLSGSLPKFLLPSLIFILGSVISFATGTAYGTMGILMPLAIPLAYSINPDMSYVVVSTSAVLTGAIFGDHCSPISDTTILSSMGAGCNHIDHVNTQIWYSLFVASITIVFGYIPAGFGLKWYIALPIAILAVYLGIQILGKKVEEY</sequence>
<feature type="transmembrane region" description="Helical" evidence="6">
    <location>
        <begin position="436"/>
        <end position="457"/>
    </location>
</feature>
<feature type="transmembrane region" description="Helical" evidence="6">
    <location>
        <begin position="399"/>
        <end position="416"/>
    </location>
</feature>
<evidence type="ECO:0000256" key="4">
    <source>
        <dbReference type="ARBA" id="ARBA00022989"/>
    </source>
</evidence>
<keyword evidence="7" id="KW-0732">Signal</keyword>
<feature type="transmembrane region" description="Helical" evidence="6">
    <location>
        <begin position="238"/>
        <end position="256"/>
    </location>
</feature>
<evidence type="ECO:0000256" key="1">
    <source>
        <dbReference type="ARBA" id="ARBA00004651"/>
    </source>
</evidence>
<comment type="subcellular location">
    <subcellularLocation>
        <location evidence="1">Cell membrane</location>
        <topology evidence="1">Multi-pass membrane protein</topology>
    </subcellularLocation>
</comment>
<dbReference type="PANTHER" id="PTHR43478:SF1">
    <property type="entry name" value="NA+_H+ ANTIPORTER NHAC-LIKE C-TERMINAL DOMAIN-CONTAINING PROTEIN"/>
    <property type="match status" value="1"/>
</dbReference>
<organism evidence="9 10">
    <name type="scientific">Clostridium isatidis</name>
    <dbReference type="NCBI Taxonomy" id="182773"/>
    <lineage>
        <taxon>Bacteria</taxon>
        <taxon>Bacillati</taxon>
        <taxon>Bacillota</taxon>
        <taxon>Clostridia</taxon>
        <taxon>Eubacteriales</taxon>
        <taxon>Clostridiaceae</taxon>
        <taxon>Clostridium</taxon>
    </lineage>
</organism>
<proteinExistence type="predicted"/>
<reference evidence="9 10" key="1">
    <citation type="submission" date="2016-08" db="EMBL/GenBank/DDBJ databases">
        <title>Complete Genome Sequence Of The Indigo Reducing Clostridium isatidis DSM15098.</title>
        <authorList>
            <person name="Little G.T."/>
            <person name="Minton N.P."/>
        </authorList>
    </citation>
    <scope>NUCLEOTIDE SEQUENCE [LARGE SCALE GENOMIC DNA]</scope>
    <source>
        <strain evidence="9 10">DSM 15098</strain>
    </source>
</reference>
<feature type="transmembrane region" description="Helical" evidence="6">
    <location>
        <begin position="361"/>
        <end position="379"/>
    </location>
</feature>
<evidence type="ECO:0000256" key="5">
    <source>
        <dbReference type="ARBA" id="ARBA00023136"/>
    </source>
</evidence>
<feature type="chain" id="PRO_5016691759" evidence="7">
    <location>
        <begin position="27"/>
        <end position="573"/>
    </location>
</feature>
<dbReference type="Proteomes" id="UP000264883">
    <property type="component" value="Chromosome"/>
</dbReference>
<feature type="transmembrane region" description="Helical" evidence="6">
    <location>
        <begin position="105"/>
        <end position="124"/>
    </location>
</feature>
<feature type="domain" description="Na+/H+ antiporter NhaC-like C-terminal" evidence="8">
    <location>
        <begin position="19"/>
        <end position="197"/>
    </location>
</feature>
<dbReference type="KEGG" id="cia:BEN51_00390"/>
<dbReference type="OrthoDB" id="9762978at2"/>
<feature type="transmembrane region" description="Helical" evidence="6">
    <location>
        <begin position="60"/>
        <end position="78"/>
    </location>
</feature>
<evidence type="ECO:0000313" key="10">
    <source>
        <dbReference type="Proteomes" id="UP000264883"/>
    </source>
</evidence>